<feature type="region of interest" description="Disordered" evidence="2">
    <location>
        <begin position="177"/>
        <end position="210"/>
    </location>
</feature>
<dbReference type="PANTHER" id="PTHR12558">
    <property type="entry name" value="CELL DIVISION CYCLE 16,23,27"/>
    <property type="match status" value="1"/>
</dbReference>
<dbReference type="SMART" id="SM00028">
    <property type="entry name" value="TPR"/>
    <property type="match status" value="3"/>
</dbReference>
<dbReference type="Gene3D" id="1.25.40.10">
    <property type="entry name" value="Tetratricopeptide repeat domain"/>
    <property type="match status" value="1"/>
</dbReference>
<dbReference type="PROSITE" id="PS50005">
    <property type="entry name" value="TPR"/>
    <property type="match status" value="2"/>
</dbReference>
<protein>
    <submittedName>
        <fullName evidence="3">Tetratricopeptide repeat protein</fullName>
    </submittedName>
</protein>
<proteinExistence type="predicted"/>
<evidence type="ECO:0000256" key="1">
    <source>
        <dbReference type="PROSITE-ProRule" id="PRU00339"/>
    </source>
</evidence>
<feature type="repeat" description="TPR" evidence="1">
    <location>
        <begin position="128"/>
        <end position="161"/>
    </location>
</feature>
<name>A0A6B0YVT2_9CHLR</name>
<dbReference type="EMBL" id="VXRG01000137">
    <property type="protein sequence ID" value="MXY95170.1"/>
    <property type="molecule type" value="Genomic_DNA"/>
</dbReference>
<organism evidence="3">
    <name type="scientific">Caldilineaceae bacterium SB0664_bin_27</name>
    <dbReference type="NCBI Taxonomy" id="2605260"/>
    <lineage>
        <taxon>Bacteria</taxon>
        <taxon>Bacillati</taxon>
        <taxon>Chloroflexota</taxon>
        <taxon>Caldilineae</taxon>
        <taxon>Caldilineales</taxon>
        <taxon>Caldilineaceae</taxon>
    </lineage>
</organism>
<keyword evidence="1" id="KW-0802">TPR repeat</keyword>
<dbReference type="Pfam" id="PF13414">
    <property type="entry name" value="TPR_11"/>
    <property type="match status" value="1"/>
</dbReference>
<dbReference type="SUPFAM" id="SSF48452">
    <property type="entry name" value="TPR-like"/>
    <property type="match status" value="1"/>
</dbReference>
<feature type="compositionally biased region" description="Basic and acidic residues" evidence="2">
    <location>
        <begin position="195"/>
        <end position="210"/>
    </location>
</feature>
<dbReference type="AlphaFoldDB" id="A0A6B0YVT2"/>
<dbReference type="Pfam" id="PF14559">
    <property type="entry name" value="TPR_19"/>
    <property type="match status" value="1"/>
</dbReference>
<evidence type="ECO:0000313" key="3">
    <source>
        <dbReference type="EMBL" id="MXY95170.1"/>
    </source>
</evidence>
<evidence type="ECO:0000256" key="2">
    <source>
        <dbReference type="SAM" id="MobiDB-lite"/>
    </source>
</evidence>
<reference evidence="3" key="1">
    <citation type="submission" date="2019-09" db="EMBL/GenBank/DDBJ databases">
        <title>Characterisation of the sponge microbiome using genome-centric metagenomics.</title>
        <authorList>
            <person name="Engelberts J.P."/>
            <person name="Robbins S.J."/>
            <person name="De Goeij J.M."/>
            <person name="Aranda M."/>
            <person name="Bell S.C."/>
            <person name="Webster N.S."/>
        </authorList>
    </citation>
    <scope>NUCLEOTIDE SEQUENCE</scope>
    <source>
        <strain evidence="3">SB0664_bin_27</strain>
    </source>
</reference>
<feature type="repeat" description="TPR" evidence="1">
    <location>
        <begin position="54"/>
        <end position="87"/>
    </location>
</feature>
<dbReference type="InterPro" id="IPR011990">
    <property type="entry name" value="TPR-like_helical_dom_sf"/>
</dbReference>
<gene>
    <name evidence="3" type="ORF">F4Y42_17145</name>
</gene>
<sequence>MTETDWNSSTSDNGGTSSDYRRILNESARLLRANRPGEAIAVLAPLQADMPDDPDIAINMGGALILQRKWGKAVEILKKAVDASPENVLLWTNLAAAYLGRLETSGPKHQARAIAAYEKALWIDPSTPNVHYHLGLIYKQQGNLSRSSAMFQRALEINPNDRDARYWMEKLSDQMVEIEREKKQSRTRHGRGNGRRGENGRPPDRGGEES</sequence>
<dbReference type="PROSITE" id="PS50293">
    <property type="entry name" value="TPR_REGION"/>
    <property type="match status" value="1"/>
</dbReference>
<comment type="caution">
    <text evidence="3">The sequence shown here is derived from an EMBL/GenBank/DDBJ whole genome shotgun (WGS) entry which is preliminary data.</text>
</comment>
<dbReference type="PANTHER" id="PTHR12558:SF13">
    <property type="entry name" value="CELL DIVISION CYCLE PROTEIN 27 HOMOLOG"/>
    <property type="match status" value="1"/>
</dbReference>
<dbReference type="InterPro" id="IPR019734">
    <property type="entry name" value="TPR_rpt"/>
</dbReference>
<feature type="compositionally biased region" description="Basic residues" evidence="2">
    <location>
        <begin position="185"/>
        <end position="194"/>
    </location>
</feature>
<accession>A0A6B0YVT2</accession>